<dbReference type="EMBL" id="LJPX01000071">
    <property type="protein sequence ID" value="KPW80339.1"/>
    <property type="molecule type" value="Genomic_DNA"/>
</dbReference>
<organism evidence="1 2">
    <name type="scientific">Pseudomonas cannabina</name>
    <dbReference type="NCBI Taxonomy" id="86840"/>
    <lineage>
        <taxon>Bacteria</taxon>
        <taxon>Pseudomonadati</taxon>
        <taxon>Pseudomonadota</taxon>
        <taxon>Gammaproteobacteria</taxon>
        <taxon>Pseudomonadales</taxon>
        <taxon>Pseudomonadaceae</taxon>
        <taxon>Pseudomonas</taxon>
    </lineage>
</organism>
<accession>A0A0P9N9G8</accession>
<name>A0A0P9N9G8_PSECA</name>
<dbReference type="Proteomes" id="UP000050564">
    <property type="component" value="Unassembled WGS sequence"/>
</dbReference>
<evidence type="ECO:0000313" key="1">
    <source>
        <dbReference type="EMBL" id="KPW80339.1"/>
    </source>
</evidence>
<evidence type="ECO:0000313" key="2">
    <source>
        <dbReference type="Proteomes" id="UP000050564"/>
    </source>
</evidence>
<dbReference type="AlphaFoldDB" id="A0A0P9N9G8"/>
<protein>
    <submittedName>
        <fullName evidence="1">Uncharacterized protein</fullName>
    </submittedName>
</protein>
<comment type="caution">
    <text evidence="1">The sequence shown here is derived from an EMBL/GenBank/DDBJ whole genome shotgun (WGS) entry which is preliminary data.</text>
</comment>
<gene>
    <name evidence="1" type="ORF">ALO81_03495</name>
</gene>
<proteinExistence type="predicted"/>
<dbReference type="PATRIC" id="fig|86840.3.peg.5033"/>
<reference evidence="1 2" key="1">
    <citation type="submission" date="2015-09" db="EMBL/GenBank/DDBJ databases">
        <title>Genome announcement of multiple Pseudomonas syringae strains.</title>
        <authorList>
            <person name="Thakur S."/>
            <person name="Wang P.W."/>
            <person name="Gong Y."/>
            <person name="Weir B.S."/>
            <person name="Guttman D.S."/>
        </authorList>
    </citation>
    <scope>NUCLEOTIDE SEQUENCE [LARGE SCALE GENOMIC DNA]</scope>
    <source>
        <strain evidence="1 2">ICMP2823</strain>
    </source>
</reference>
<sequence>MTLWYRQIQALERTQPGLLLGIGHIQTKSMISPAMALSRYSLHWVTSKGIDQQHRALGRR</sequence>